<evidence type="ECO:0000313" key="2">
    <source>
        <dbReference type="EMBL" id="CAF97513.1"/>
    </source>
</evidence>
<dbReference type="GO" id="GO:0016706">
    <property type="term" value="F:2-oxoglutarate-dependent dioxygenase activity"/>
    <property type="evidence" value="ECO:0007669"/>
    <property type="project" value="InterPro"/>
</dbReference>
<dbReference type="EMBL" id="CAAE01014539">
    <property type="protein sequence ID" value="CAF97513.1"/>
    <property type="molecule type" value="Genomic_DNA"/>
</dbReference>
<sequence>MTKGDKTHYRKEVELRTRWCKENNLLLNVSKTKEIVVNFQRGYTQHPPLTIDGAAMERVNSTKSWGCTSAKTSPGPPNTASLAKKAQHFLCKLKRASVLS</sequence>
<dbReference type="OrthoDB" id="10037236at2759"/>
<organism evidence="2">
    <name type="scientific">Tetraodon nigroviridis</name>
    <name type="common">Spotted green pufferfish</name>
    <name type="synonym">Chelonodon nigroviridis</name>
    <dbReference type="NCBI Taxonomy" id="99883"/>
    <lineage>
        <taxon>Eukaryota</taxon>
        <taxon>Metazoa</taxon>
        <taxon>Chordata</taxon>
        <taxon>Craniata</taxon>
        <taxon>Vertebrata</taxon>
        <taxon>Euteleostomi</taxon>
        <taxon>Actinopterygii</taxon>
        <taxon>Neopterygii</taxon>
        <taxon>Teleostei</taxon>
        <taxon>Neoteleostei</taxon>
        <taxon>Acanthomorphata</taxon>
        <taxon>Eupercaria</taxon>
        <taxon>Tetraodontiformes</taxon>
        <taxon>Tetradontoidea</taxon>
        <taxon>Tetraodontidae</taxon>
        <taxon>Tetraodon</taxon>
    </lineage>
</organism>
<dbReference type="GO" id="GO:0008168">
    <property type="term" value="F:methyltransferase activity"/>
    <property type="evidence" value="ECO:0007669"/>
    <property type="project" value="InterPro"/>
</dbReference>
<reference evidence="2" key="1">
    <citation type="journal article" date="2004" name="Nature">
        <title>Genome duplication in the teleost fish Tetraodon nigroviridis reveals the early vertebrate proto-karyotype.</title>
        <authorList>
            <person name="Jaillon O."/>
            <person name="Aury J.-M."/>
            <person name="Brunet F."/>
            <person name="Petit J.-L."/>
            <person name="Stange-Thomann N."/>
            <person name="Mauceli E."/>
            <person name="Bouneau L."/>
            <person name="Fischer C."/>
            <person name="Ozouf-Costaz C."/>
            <person name="Bernot A."/>
            <person name="Nicaud S."/>
            <person name="Jaffe D."/>
            <person name="Fisher S."/>
            <person name="Lutfalla G."/>
            <person name="Dossat C."/>
            <person name="Segurens B."/>
            <person name="Dasilva C."/>
            <person name="Salanoubat M."/>
            <person name="Levy M."/>
            <person name="Boudet N."/>
            <person name="Castellano S."/>
            <person name="Anthouard V."/>
            <person name="Jubin C."/>
            <person name="Castelli V."/>
            <person name="Katinka M."/>
            <person name="Vacherie B."/>
            <person name="Biemont C."/>
            <person name="Skalli Z."/>
            <person name="Cattolico L."/>
            <person name="Poulain J."/>
            <person name="De Berardinis V."/>
            <person name="Cruaud C."/>
            <person name="Duprat S."/>
            <person name="Brottier P."/>
            <person name="Coutanceau J.-P."/>
            <person name="Gouzy J."/>
            <person name="Parra G."/>
            <person name="Lardier G."/>
            <person name="Chapple C."/>
            <person name="McKernan K.J."/>
            <person name="McEwan P."/>
            <person name="Bosak S."/>
            <person name="Kellis M."/>
            <person name="Volff J.-N."/>
            <person name="Guigo R."/>
            <person name="Zody M.C."/>
            <person name="Mesirov J."/>
            <person name="Lindblad-Toh K."/>
            <person name="Birren B."/>
            <person name="Nusbaum C."/>
            <person name="Kahn D."/>
            <person name="Robinson-Rechavi M."/>
            <person name="Laudet V."/>
            <person name="Schachter V."/>
            <person name="Quetier F."/>
            <person name="Saurin W."/>
            <person name="Scarpelli C."/>
            <person name="Wincker P."/>
            <person name="Lander E.S."/>
            <person name="Weissenbach J."/>
            <person name="Roest Crollius H."/>
        </authorList>
    </citation>
    <scope>NUCLEOTIDE SEQUENCE [LARGE SCALE GENOMIC DNA]</scope>
</reference>
<evidence type="ECO:0000259" key="1">
    <source>
        <dbReference type="Pfam" id="PF09004"/>
    </source>
</evidence>
<reference evidence="2" key="2">
    <citation type="submission" date="2004-02" db="EMBL/GenBank/DDBJ databases">
        <authorList>
            <consortium name="Genoscope"/>
            <consortium name="Whitehead Institute Centre for Genome Research"/>
        </authorList>
    </citation>
    <scope>NUCLEOTIDE SEQUENCE</scope>
</reference>
<feature type="domain" description="Alkylated DNA repair protein AlkB homologue 8 N-terminal" evidence="1">
    <location>
        <begin position="78"/>
        <end position="98"/>
    </location>
</feature>
<gene>
    <name evidence="2" type="ORF">GSTENG00014913001</name>
</gene>
<dbReference type="KEGG" id="tng:GSTEN00014913G001"/>
<protein>
    <submittedName>
        <fullName evidence="2">Chromosome undetermined SCAF14539, whole genome shotgun sequence</fullName>
    </submittedName>
</protein>
<proteinExistence type="predicted"/>
<dbReference type="InterPro" id="IPR015095">
    <property type="entry name" value="AlkB_hom8_N"/>
</dbReference>
<dbReference type="AlphaFoldDB" id="Q4SPB9"/>
<name>Q4SPB9_TETNG</name>
<dbReference type="Pfam" id="PF09004">
    <property type="entry name" value="ALKBH8_N"/>
    <property type="match status" value="1"/>
</dbReference>
<accession>Q4SPB9</accession>